<dbReference type="PROSITE" id="PS00138">
    <property type="entry name" value="SUBTILASE_SER"/>
    <property type="match status" value="1"/>
</dbReference>
<evidence type="ECO:0000256" key="8">
    <source>
        <dbReference type="ARBA" id="ARBA00022801"/>
    </source>
</evidence>
<dbReference type="GO" id="GO:0009610">
    <property type="term" value="P:response to symbiotic fungus"/>
    <property type="evidence" value="ECO:0007669"/>
    <property type="project" value="UniProtKB-ARBA"/>
</dbReference>
<dbReference type="InterPro" id="IPR041469">
    <property type="entry name" value="Subtilisin-like_FN3"/>
</dbReference>
<dbReference type="GO" id="GO:0006508">
    <property type="term" value="P:proteolysis"/>
    <property type="evidence" value="ECO:0007669"/>
    <property type="project" value="UniProtKB-KW"/>
</dbReference>
<feature type="active site" description="Charge relay system" evidence="11 12">
    <location>
        <position position="275"/>
    </location>
</feature>
<dbReference type="PROSITE" id="PS51892">
    <property type="entry name" value="SUBTILASE"/>
    <property type="match status" value="1"/>
</dbReference>
<evidence type="ECO:0000259" key="15">
    <source>
        <dbReference type="Pfam" id="PF17766"/>
    </source>
</evidence>
<dbReference type="GO" id="GO:0009609">
    <property type="term" value="P:response to symbiotic bacterium"/>
    <property type="evidence" value="ECO:0007669"/>
    <property type="project" value="UniProtKB-ARBA"/>
</dbReference>
<dbReference type="GO" id="GO:0048046">
    <property type="term" value="C:apoplast"/>
    <property type="evidence" value="ECO:0007669"/>
    <property type="project" value="UniProtKB-SubCell"/>
</dbReference>
<dbReference type="Gene3D" id="3.30.70.80">
    <property type="entry name" value="Peptidase S8 propeptide/proteinase inhibitor I9"/>
    <property type="match status" value="1"/>
</dbReference>
<feature type="domain" description="Inhibitor I9" evidence="14">
    <location>
        <begin position="100"/>
        <end position="180"/>
    </location>
</feature>
<dbReference type="Pfam" id="PF00082">
    <property type="entry name" value="Peptidase_S8"/>
    <property type="match status" value="1"/>
</dbReference>
<dbReference type="InterPro" id="IPR010259">
    <property type="entry name" value="S8pro/Inhibitor_I9"/>
</dbReference>
<dbReference type="Pfam" id="PF05922">
    <property type="entry name" value="Inhibitor_I9"/>
    <property type="match status" value="1"/>
</dbReference>
<keyword evidence="5" id="KW-0964">Secreted</keyword>
<keyword evidence="9 12" id="KW-0720">Serine protease</keyword>
<dbReference type="PANTHER" id="PTHR10795">
    <property type="entry name" value="PROPROTEIN CONVERTASE SUBTILISIN/KEXIN"/>
    <property type="match status" value="1"/>
</dbReference>
<dbReference type="AlphaFoldDB" id="A0A068BBQ4"/>
<proteinExistence type="inferred from homology"/>
<evidence type="ECO:0000256" key="12">
    <source>
        <dbReference type="PROSITE-ProRule" id="PRU01240"/>
    </source>
</evidence>
<evidence type="ECO:0000256" key="11">
    <source>
        <dbReference type="PIRSR" id="PIRSR615500-1"/>
    </source>
</evidence>
<dbReference type="FunFam" id="3.40.50.200:FF:000006">
    <property type="entry name" value="Subtilisin-like protease SBT1.5"/>
    <property type="match status" value="1"/>
</dbReference>
<evidence type="ECO:0000256" key="4">
    <source>
        <dbReference type="ARBA" id="ARBA00022523"/>
    </source>
</evidence>
<dbReference type="InterPro" id="IPR034197">
    <property type="entry name" value="Peptidases_S8_3"/>
</dbReference>
<evidence type="ECO:0000256" key="3">
    <source>
        <dbReference type="ARBA" id="ARBA00011073"/>
    </source>
</evidence>
<dbReference type="PRINTS" id="PR00723">
    <property type="entry name" value="SUBTILISIN"/>
</dbReference>
<sequence length="814" mass="87627">MMNFGDNAKYLKLKSPVPYSVRELMPKHLKYGMNYAFGGTGVFQTLFSGPNMTTQIDFFEQQIKDKLYSTKDIRNSVALVSVAGNDYTFYNVKNGSVQPYIVYMGELPTATATTYTTEQHHHNMLETAIGDKQLARESKIHSYGKSFNGFVARLLPHEAEKLQGEKNVVSVFPNTYRRLHTTRSWDFLGMPLKVKRNPNIESHIIVGVLDTGIWVDCPSFNDEGFGPPPSRWKGKCVMGANFTGCNNKVIGAKYFNLDPDGPTIANPSPVDNQGHGTHTASTAAGAMVRGASLYGIGKGTARGGVPSARIAMYKVCWSIGCSDMDMLAGFDEAIADGVNLISVSIGGPSRDFFADPIAIGAFHAMKRGVLTSCSAGNDGPRPMSVENVAPWILTVAASTVDRKFTTQVAFGDRKNVTGLSINTFSPEKKMYPLTSGLLAANLSGEGYGNPSGCDYGTLNKDKVIGKIVYCTEGTGSPDLTIKELGGAGTIVGVVDEDEASYATVIPGAYVDMYTAGKNIELYINSTKNPQAVIYKTTSTNVPAPYLASFSSRGPQQITRNILKPDLAAPGLDILAAYSKLASITGYPEDTRFDVFNIISGTSMACPHATAAAAYVKSFHPDWSPAAIKSALMTTATPLKVNGNFSELGSGSGQISPVKALHPGLIYDIRMNSYISFLCKQGYNSTSIGILIGSKNFNCTSVKPAPGTDGLNYPTMHIQLLSPSSRISAVFYRTVTNVGYGASTYKAKVTAPKGLSVEVIPDTLKFSRLHQDLSFKVVLKGPPMPDETQTLSASLEWNDSQHSVRSPIIVFKPTL</sequence>
<accession>A0A068BBQ4</accession>
<dbReference type="InterPro" id="IPR023828">
    <property type="entry name" value="Peptidase_S8_Ser-AS"/>
</dbReference>
<feature type="active site" description="Charge relay system" evidence="11 12">
    <location>
        <position position="210"/>
    </location>
</feature>
<dbReference type="InterPro" id="IPR036852">
    <property type="entry name" value="Peptidase_S8/S53_dom_sf"/>
</dbReference>
<dbReference type="CDD" id="cd04852">
    <property type="entry name" value="Peptidases_S8_3"/>
    <property type="match status" value="1"/>
</dbReference>
<name>A0A068BBQ4_CICAR</name>
<organism evidence="16">
    <name type="scientific">Cicer arietinum</name>
    <name type="common">Chickpea</name>
    <name type="synonym">Garbanzo</name>
    <dbReference type="NCBI Taxonomy" id="3827"/>
    <lineage>
        <taxon>Eukaryota</taxon>
        <taxon>Viridiplantae</taxon>
        <taxon>Streptophyta</taxon>
        <taxon>Embryophyta</taxon>
        <taxon>Tracheophyta</taxon>
        <taxon>Spermatophyta</taxon>
        <taxon>Magnoliopsida</taxon>
        <taxon>eudicotyledons</taxon>
        <taxon>Gunneridae</taxon>
        <taxon>Pentapetalae</taxon>
        <taxon>rosids</taxon>
        <taxon>fabids</taxon>
        <taxon>Fabales</taxon>
        <taxon>Fabaceae</taxon>
        <taxon>Papilionoideae</taxon>
        <taxon>50 kb inversion clade</taxon>
        <taxon>NPAAA clade</taxon>
        <taxon>Hologalegina</taxon>
        <taxon>IRL clade</taxon>
        <taxon>Cicereae</taxon>
        <taxon>Cicer</taxon>
    </lineage>
</organism>
<dbReference type="EMBL" id="KJ598066">
    <property type="protein sequence ID" value="AIC80770.1"/>
    <property type="molecule type" value="Genomic_DNA"/>
</dbReference>
<dbReference type="Gene3D" id="2.60.40.2310">
    <property type="match status" value="1"/>
</dbReference>
<feature type="domain" description="Peptidase S8/S53" evidence="13">
    <location>
        <begin position="203"/>
        <end position="650"/>
    </location>
</feature>
<dbReference type="Gene3D" id="3.40.50.200">
    <property type="entry name" value="Peptidase S8/S53 domain"/>
    <property type="match status" value="1"/>
</dbReference>
<evidence type="ECO:0000256" key="10">
    <source>
        <dbReference type="ARBA" id="ARBA00023180"/>
    </source>
</evidence>
<feature type="active site" description="Charge relay system" evidence="11 12">
    <location>
        <position position="602"/>
    </location>
</feature>
<dbReference type="Pfam" id="PF17766">
    <property type="entry name" value="fn3_6"/>
    <property type="match status" value="1"/>
</dbReference>
<comment type="similarity">
    <text evidence="3 12">Belongs to the peptidase S8 family.</text>
</comment>
<comment type="subcellular location">
    <subcellularLocation>
        <location evidence="2">Secreted</location>
        <location evidence="2">Extracellular space</location>
        <location evidence="2">Apoplast</location>
    </subcellularLocation>
</comment>
<evidence type="ECO:0000256" key="2">
    <source>
        <dbReference type="ARBA" id="ARBA00004271"/>
    </source>
</evidence>
<dbReference type="InterPro" id="IPR045051">
    <property type="entry name" value="SBT"/>
</dbReference>
<dbReference type="InterPro" id="IPR015500">
    <property type="entry name" value="Peptidase_S8_subtilisin-rel"/>
</dbReference>
<keyword evidence="4" id="KW-0052">Apoplast</keyword>
<dbReference type="InterPro" id="IPR037045">
    <property type="entry name" value="S8pro/Inhibitor_I9_sf"/>
</dbReference>
<evidence type="ECO:0000256" key="7">
    <source>
        <dbReference type="ARBA" id="ARBA00022729"/>
    </source>
</evidence>
<keyword evidence="7" id="KW-0732">Signal</keyword>
<dbReference type="Gene3D" id="3.50.30.30">
    <property type="match status" value="1"/>
</dbReference>
<evidence type="ECO:0000256" key="9">
    <source>
        <dbReference type="ARBA" id="ARBA00022825"/>
    </source>
</evidence>
<evidence type="ECO:0000259" key="14">
    <source>
        <dbReference type="Pfam" id="PF05922"/>
    </source>
</evidence>
<dbReference type="GO" id="GO:0004252">
    <property type="term" value="F:serine-type endopeptidase activity"/>
    <property type="evidence" value="ECO:0007669"/>
    <property type="project" value="UniProtKB-UniRule"/>
</dbReference>
<dbReference type="SUPFAM" id="SSF52743">
    <property type="entry name" value="Subtilisin-like"/>
    <property type="match status" value="1"/>
</dbReference>
<reference evidence="16" key="1">
    <citation type="journal article" date="2015" name="Comput. Biol. Med.">
        <title>Genome-wide identification and structure-function studies of proteases and protease inhibitors in Cicer arietinum (chickpea).</title>
        <authorList>
            <person name="Sharma R."/>
            <person name="Suresh C.G."/>
        </authorList>
    </citation>
    <scope>NUCLEOTIDE SEQUENCE</scope>
</reference>
<dbReference type="InterPro" id="IPR000209">
    <property type="entry name" value="Peptidase_S8/S53_dom"/>
</dbReference>
<dbReference type="MEROPS" id="S08.A13"/>
<evidence type="ECO:0000256" key="6">
    <source>
        <dbReference type="ARBA" id="ARBA00022670"/>
    </source>
</evidence>
<evidence type="ECO:0000259" key="13">
    <source>
        <dbReference type="Pfam" id="PF00082"/>
    </source>
</evidence>
<evidence type="ECO:0000313" key="16">
    <source>
        <dbReference type="EMBL" id="AIC80770.1"/>
    </source>
</evidence>
<keyword evidence="8 12" id="KW-0378">Hydrolase</keyword>
<keyword evidence="10" id="KW-0325">Glycoprotein</keyword>
<evidence type="ECO:0000256" key="5">
    <source>
        <dbReference type="ARBA" id="ARBA00022525"/>
    </source>
</evidence>
<dbReference type="CDD" id="cd02120">
    <property type="entry name" value="PA_subtilisin_like"/>
    <property type="match status" value="1"/>
</dbReference>
<feature type="domain" description="Subtilisin-like protease fibronectin type-III" evidence="15">
    <location>
        <begin position="710"/>
        <end position="809"/>
    </location>
</feature>
<evidence type="ECO:0000256" key="1">
    <source>
        <dbReference type="ARBA" id="ARBA00002076"/>
    </source>
</evidence>
<keyword evidence="6 12" id="KW-0645">Protease</keyword>
<protein>
    <submittedName>
        <fullName evidence="16">Subtilase</fullName>
    </submittedName>
</protein>
<comment type="function">
    <text evidence="1">Required for arbuscular mycorrhiza (AM) development during AM symbiosis with AM fungi (e.g. Glomeromycota intraradices).</text>
</comment>